<dbReference type="EMBL" id="CP130613">
    <property type="protein sequence ID" value="WKW15699.1"/>
    <property type="molecule type" value="Genomic_DNA"/>
</dbReference>
<accession>A0AA49K0Z6</accession>
<evidence type="ECO:0000313" key="5">
    <source>
        <dbReference type="Proteomes" id="UP001229955"/>
    </source>
</evidence>
<dbReference type="KEGG" id="pspc:Strain318_002101"/>
<dbReference type="PANTHER" id="PTHR30160:SF21">
    <property type="entry name" value="LIPOPOLYSACCHARIDE CORE HEPTOSYLTRANSFERASE OPSX"/>
    <property type="match status" value="1"/>
</dbReference>
<dbReference type="AlphaFoldDB" id="A0AA49K0Z6"/>
<evidence type="ECO:0000313" key="4">
    <source>
        <dbReference type="EMBL" id="WKW15699.1"/>
    </source>
</evidence>
<evidence type="ECO:0000313" key="3">
    <source>
        <dbReference type="EMBL" id="WKW12792.1"/>
    </source>
</evidence>
<sequence length="345" mass="37721">MTLRVPMDRTAIVMMSAVGDSVHVLPVLTALKRARPTMRVTWVLQPGPASLVRGHPDVDEILPFHYGTGLGAYTAIRRALAAREFDLVLALQVSLKAGLVTRFAKAPVKLGFDRSRARDLNWLFTTHKIPPGPRRHVQDQYFEFLAHLGIPHGPVTWNLGPWPQEREAQRAFVQKVGRPYAAIVCGTSDADRDWMPERWAAVCDALHTQHDLQPVLVGGPSDRERATAAAIVAAAKVATPLVALGEGGLRGLVGILDASELVLSLDTAPLHISVALGKPVIALMSQADPKRTGPYGRSMDLVVNAFAEPGDPPDEVLWMRRRGRMGRITVDDVLERVARWKAGAR</sequence>
<organism evidence="4 5">
    <name type="scientific">Pseudogemmatithrix spongiicola</name>
    <dbReference type="NCBI Taxonomy" id="3062599"/>
    <lineage>
        <taxon>Bacteria</taxon>
        <taxon>Pseudomonadati</taxon>
        <taxon>Gemmatimonadota</taxon>
        <taxon>Gemmatimonadia</taxon>
        <taxon>Gemmatimonadales</taxon>
        <taxon>Gemmatimonadaceae</taxon>
        <taxon>Pseudogemmatithrix</taxon>
    </lineage>
</organism>
<keyword evidence="2" id="KW-0808">Transferase</keyword>
<dbReference type="GO" id="GO:0005829">
    <property type="term" value="C:cytosol"/>
    <property type="evidence" value="ECO:0007669"/>
    <property type="project" value="TreeGrafter"/>
</dbReference>
<evidence type="ECO:0000256" key="2">
    <source>
        <dbReference type="ARBA" id="ARBA00022679"/>
    </source>
</evidence>
<dbReference type="PANTHER" id="PTHR30160">
    <property type="entry name" value="TETRAACYLDISACCHARIDE 4'-KINASE-RELATED"/>
    <property type="match status" value="1"/>
</dbReference>
<name>A0AA49K0Z6_9BACT</name>
<dbReference type="SUPFAM" id="SSF53756">
    <property type="entry name" value="UDP-Glycosyltransferase/glycogen phosphorylase"/>
    <property type="match status" value="1"/>
</dbReference>
<dbReference type="Gene3D" id="3.40.50.2000">
    <property type="entry name" value="Glycogen Phosphorylase B"/>
    <property type="match status" value="2"/>
</dbReference>
<dbReference type="RefSeq" id="WP_367885668.1">
    <property type="nucleotide sequence ID" value="NZ_CP130612.1"/>
</dbReference>
<dbReference type="InterPro" id="IPR002201">
    <property type="entry name" value="Glyco_trans_9"/>
</dbReference>
<protein>
    <submittedName>
        <fullName evidence="4">Glycosyltransferase family 9 protein</fullName>
    </submittedName>
</protein>
<gene>
    <name evidence="3" type="ORF">Strain138_002102</name>
    <name evidence="4" type="ORF">Strain318_002101</name>
</gene>
<evidence type="ECO:0000256" key="1">
    <source>
        <dbReference type="ARBA" id="ARBA00022676"/>
    </source>
</evidence>
<dbReference type="GO" id="GO:0008713">
    <property type="term" value="F:ADP-heptose-lipopolysaccharide heptosyltransferase activity"/>
    <property type="evidence" value="ECO:0007669"/>
    <property type="project" value="TreeGrafter"/>
</dbReference>
<accession>A0AA49Q5D3</accession>
<dbReference type="GO" id="GO:0009244">
    <property type="term" value="P:lipopolysaccharide core region biosynthetic process"/>
    <property type="evidence" value="ECO:0007669"/>
    <property type="project" value="TreeGrafter"/>
</dbReference>
<dbReference type="EMBL" id="CP130612">
    <property type="protein sequence ID" value="WKW12792.1"/>
    <property type="molecule type" value="Genomic_DNA"/>
</dbReference>
<dbReference type="CDD" id="cd03789">
    <property type="entry name" value="GT9_LPS_heptosyltransferase"/>
    <property type="match status" value="1"/>
</dbReference>
<proteinExistence type="predicted"/>
<dbReference type="InterPro" id="IPR051199">
    <property type="entry name" value="LPS_LOS_Heptosyltrfase"/>
</dbReference>
<keyword evidence="5" id="KW-1185">Reference proteome</keyword>
<dbReference type="Proteomes" id="UP001229955">
    <property type="component" value="Chromosome"/>
</dbReference>
<dbReference type="Pfam" id="PF01075">
    <property type="entry name" value="Glyco_transf_9"/>
    <property type="match status" value="1"/>
</dbReference>
<keyword evidence="1" id="KW-0328">Glycosyltransferase</keyword>
<reference evidence="4" key="1">
    <citation type="submission" date="2023-07" db="EMBL/GenBank/DDBJ databases">
        <authorList>
            <person name="Haufschild T."/>
            <person name="Kallscheuer N."/>
            <person name="Hammer J."/>
            <person name="Kohn T."/>
            <person name="Kabuu M."/>
            <person name="Jogler M."/>
            <person name="Wohfarth N."/>
            <person name="Heuer A."/>
            <person name="Rohde M."/>
            <person name="van Teeseling M.C.F."/>
            <person name="Jogler C."/>
        </authorList>
    </citation>
    <scope>NUCLEOTIDE SEQUENCE</scope>
    <source>
        <strain evidence="3">Strain 138</strain>
        <strain evidence="4">Strain 318</strain>
    </source>
</reference>